<feature type="domain" description="RRM" evidence="3">
    <location>
        <begin position="102"/>
        <end position="182"/>
    </location>
</feature>
<evidence type="ECO:0000259" key="3">
    <source>
        <dbReference type="PROSITE" id="PS50102"/>
    </source>
</evidence>
<dbReference type="Proteomes" id="UP000708208">
    <property type="component" value="Unassembled WGS sequence"/>
</dbReference>
<dbReference type="OrthoDB" id="410044at2759"/>
<organism evidence="4 5">
    <name type="scientific">Allacma fusca</name>
    <dbReference type="NCBI Taxonomy" id="39272"/>
    <lineage>
        <taxon>Eukaryota</taxon>
        <taxon>Metazoa</taxon>
        <taxon>Ecdysozoa</taxon>
        <taxon>Arthropoda</taxon>
        <taxon>Hexapoda</taxon>
        <taxon>Collembola</taxon>
        <taxon>Symphypleona</taxon>
        <taxon>Sminthuridae</taxon>
        <taxon>Allacma</taxon>
    </lineage>
</organism>
<evidence type="ECO:0000313" key="4">
    <source>
        <dbReference type="EMBL" id="CAG7835605.1"/>
    </source>
</evidence>
<dbReference type="PANTHER" id="PTHR24012">
    <property type="entry name" value="RNA BINDING PROTEIN"/>
    <property type="match status" value="1"/>
</dbReference>
<protein>
    <recommendedName>
        <fullName evidence="3">RRM domain-containing protein</fullName>
    </recommendedName>
</protein>
<feature type="domain" description="RRM" evidence="3">
    <location>
        <begin position="15"/>
        <end position="96"/>
    </location>
</feature>
<dbReference type="InterPro" id="IPR000504">
    <property type="entry name" value="RRM_dom"/>
</dbReference>
<dbReference type="PROSITE" id="PS50102">
    <property type="entry name" value="RRM"/>
    <property type="match status" value="2"/>
</dbReference>
<gene>
    <name evidence="4" type="ORF">AFUS01_LOCUS44952</name>
</gene>
<dbReference type="GO" id="GO:0003723">
    <property type="term" value="F:RNA binding"/>
    <property type="evidence" value="ECO:0007669"/>
    <property type="project" value="UniProtKB-UniRule"/>
</dbReference>
<accession>A0A8J2PSW6</accession>
<dbReference type="EMBL" id="CAJVCH010570689">
    <property type="protein sequence ID" value="CAG7835605.1"/>
    <property type="molecule type" value="Genomic_DNA"/>
</dbReference>
<dbReference type="AlphaFoldDB" id="A0A8J2PSW6"/>
<dbReference type="FunFam" id="3.30.70.330:FF:000322">
    <property type="entry name" value="CUGBP Elav-like family member 2"/>
    <property type="match status" value="1"/>
</dbReference>
<sequence>MECTKMNDMPDPDAIKMFVGQIPKTWSENDVRIHFEEFGRIYLINVLRDKATKQSRGCCFITYYTRKAALDAQNACHNLKTLPGMNHPIQMKPADNENRHERKIFVGMLSKKLMESDVRIMFNRFGLIEECSILRDSNGVSRGCGFVTFASKACALNAIKAMHQSTIMDGCSAPLVVKMADTQKDKTIPSPAAPNTLPDTNMAQKAQYLALLQLLQQHQQPASVAPSLNPSNTQTMSALASLSNLQPSTDLAALTLLATLSASANNVQTNTLAHSSGGTNLPNINMNLLPSASCGTGNFTFPNILQNIPTQAPSSGLGSTTPQSVQVEGPEGSNLFIYHLPQEFTDADLAQAFLPFGTVLSSKCSAGNSSHERLSSWTKKTQSTVETIEGKTLLIRSKMSPPCLMQAVGKYVFEMCICQWVHVLGTGLIPLS</sequence>
<dbReference type="Pfam" id="PF00076">
    <property type="entry name" value="RRM_1"/>
    <property type="match status" value="2"/>
</dbReference>
<proteinExistence type="predicted"/>
<dbReference type="SMART" id="SM00360">
    <property type="entry name" value="RRM"/>
    <property type="match status" value="2"/>
</dbReference>
<name>A0A8J2PSW6_9HEXA</name>
<dbReference type="FunFam" id="3.30.70.330:FF:000013">
    <property type="entry name" value="CUGBP Elav-like family member 1 isoform 2"/>
    <property type="match status" value="1"/>
</dbReference>
<reference evidence="4" key="1">
    <citation type="submission" date="2021-06" db="EMBL/GenBank/DDBJ databases">
        <authorList>
            <person name="Hodson N. C."/>
            <person name="Mongue J. A."/>
            <person name="Jaron S. K."/>
        </authorList>
    </citation>
    <scope>NUCLEOTIDE SEQUENCE</scope>
</reference>
<evidence type="ECO:0000256" key="1">
    <source>
        <dbReference type="ARBA" id="ARBA00022884"/>
    </source>
</evidence>
<comment type="caution">
    <text evidence="4">The sequence shown here is derived from an EMBL/GenBank/DDBJ whole genome shotgun (WGS) entry which is preliminary data.</text>
</comment>
<keyword evidence="5" id="KW-1185">Reference proteome</keyword>
<evidence type="ECO:0000313" key="5">
    <source>
        <dbReference type="Proteomes" id="UP000708208"/>
    </source>
</evidence>
<keyword evidence="1 2" id="KW-0694">RNA-binding</keyword>
<evidence type="ECO:0000256" key="2">
    <source>
        <dbReference type="PROSITE-ProRule" id="PRU00176"/>
    </source>
</evidence>